<dbReference type="PANTHER" id="PTHR30087">
    <property type="entry name" value="INNER MEMBRANE PROTEIN"/>
    <property type="match status" value="1"/>
</dbReference>
<comment type="caution">
    <text evidence="1">The sequence shown here is derived from an EMBL/GenBank/DDBJ whole genome shotgun (WGS) entry which is preliminary data.</text>
</comment>
<evidence type="ECO:0000313" key="1">
    <source>
        <dbReference type="EMBL" id="MBO1320985.1"/>
    </source>
</evidence>
<protein>
    <submittedName>
        <fullName evidence="1">DUF523 domain-containing protein</fullName>
    </submittedName>
</protein>
<accession>A0A8J7QC09</accession>
<evidence type="ECO:0000313" key="2">
    <source>
        <dbReference type="Proteomes" id="UP000664417"/>
    </source>
</evidence>
<dbReference type="RefSeq" id="WP_207860960.1">
    <property type="nucleotide sequence ID" value="NZ_JAFREP010000020.1"/>
</dbReference>
<dbReference type="Proteomes" id="UP000664417">
    <property type="component" value="Unassembled WGS sequence"/>
</dbReference>
<reference evidence="1" key="1">
    <citation type="submission" date="2021-03" db="EMBL/GenBank/DDBJ databases">
        <authorList>
            <person name="Wang G."/>
        </authorList>
    </citation>
    <scope>NUCLEOTIDE SEQUENCE</scope>
    <source>
        <strain evidence="1">KCTC 12899</strain>
    </source>
</reference>
<dbReference type="PANTHER" id="PTHR30087:SF1">
    <property type="entry name" value="HYPOTHETICAL CYTOSOLIC PROTEIN"/>
    <property type="match status" value="1"/>
</dbReference>
<proteinExistence type="predicted"/>
<gene>
    <name evidence="1" type="ORF">J3U88_21080</name>
</gene>
<keyword evidence="2" id="KW-1185">Reference proteome</keyword>
<dbReference type="AlphaFoldDB" id="A0A8J7QC09"/>
<organism evidence="1 2">
    <name type="scientific">Acanthopleuribacter pedis</name>
    <dbReference type="NCBI Taxonomy" id="442870"/>
    <lineage>
        <taxon>Bacteria</taxon>
        <taxon>Pseudomonadati</taxon>
        <taxon>Acidobacteriota</taxon>
        <taxon>Holophagae</taxon>
        <taxon>Acanthopleuribacterales</taxon>
        <taxon>Acanthopleuribacteraceae</taxon>
        <taxon>Acanthopleuribacter</taxon>
    </lineage>
</organism>
<dbReference type="InterPro" id="IPR007553">
    <property type="entry name" value="2-thiour_desulf"/>
</dbReference>
<dbReference type="EMBL" id="JAFREP010000020">
    <property type="protein sequence ID" value="MBO1320985.1"/>
    <property type="molecule type" value="Genomic_DNA"/>
</dbReference>
<name>A0A8J7QC09_9BACT</name>
<dbReference type="Pfam" id="PF04463">
    <property type="entry name" value="2-thiour_desulf"/>
    <property type="match status" value="1"/>
</dbReference>
<sequence>MQRILISSCLVGEKVRHDGRDKLNGHPHLIRWQNEGRLVPFCPEIAGGLPIPRPPAEIQGGDGAAVLRGDAVVETNAGNNVTAAFVSGAEQALALAKKEGVTMAVLKAKSPSCGVGMIYDGGFNGTQIPGSGVTATLLEQNGIRVFHENQLDEAGAFFAELNGER</sequence>